<dbReference type="AlphaFoldDB" id="A0A9X2XSQ7"/>
<reference evidence="1" key="2">
    <citation type="submission" date="2023-04" db="EMBL/GenBank/DDBJ databases">
        <title>Paracnuella aquatica gen. nov., sp. nov., a member of the family Chitinophagaceae isolated from a hot spring.</title>
        <authorList>
            <person name="Wang C."/>
        </authorList>
    </citation>
    <scope>NUCLEOTIDE SEQUENCE</scope>
    <source>
        <strain evidence="1">LB-8</strain>
    </source>
</reference>
<proteinExistence type="predicted"/>
<evidence type="ECO:0000313" key="1">
    <source>
        <dbReference type="EMBL" id="MCU7547662.1"/>
    </source>
</evidence>
<evidence type="ECO:0000313" key="2">
    <source>
        <dbReference type="Proteomes" id="UP001155483"/>
    </source>
</evidence>
<dbReference type="EMBL" id="JAOTIF010000001">
    <property type="protein sequence ID" value="MCU7547662.1"/>
    <property type="molecule type" value="Genomic_DNA"/>
</dbReference>
<gene>
    <name evidence="1" type="ORF">OCK74_00990</name>
</gene>
<dbReference type="Gene3D" id="2.160.20.120">
    <property type="match status" value="1"/>
</dbReference>
<sequence>MKTSNKILLGAFITALLLWGGLYAAVYIKYKTGDFNLEYSKEWDKRVFQLHNVDYVFLENVVHISLYSSDSASLQLAKRKDENFKVKFVQRGDSLFISAPAHSNEFEGIVQLHINPNARVRATNSGLSLNYDNDSTFIPSFFLELDSSSVYARPHSAQGKVYYNRLQITARNNSEISLSEVEASGAEISLENSRLNLHNCTIGHLDLKNDRSSQVSFSGSSISRQQK</sequence>
<dbReference type="RefSeq" id="WP_279295108.1">
    <property type="nucleotide sequence ID" value="NZ_JAOTIF010000001.1"/>
</dbReference>
<protein>
    <submittedName>
        <fullName evidence="1">Uncharacterized protein</fullName>
    </submittedName>
</protein>
<accession>A0A9X2XSQ7</accession>
<organism evidence="1 2">
    <name type="scientific">Paraflavisolibacter caeni</name>
    <dbReference type="NCBI Taxonomy" id="2982496"/>
    <lineage>
        <taxon>Bacteria</taxon>
        <taxon>Pseudomonadati</taxon>
        <taxon>Bacteroidota</taxon>
        <taxon>Chitinophagia</taxon>
        <taxon>Chitinophagales</taxon>
        <taxon>Chitinophagaceae</taxon>
        <taxon>Paraflavisolibacter</taxon>
    </lineage>
</organism>
<dbReference type="Proteomes" id="UP001155483">
    <property type="component" value="Unassembled WGS sequence"/>
</dbReference>
<keyword evidence="2" id="KW-1185">Reference proteome</keyword>
<reference evidence="1" key="1">
    <citation type="submission" date="2022-09" db="EMBL/GenBank/DDBJ databases">
        <authorList>
            <person name="Yuan C."/>
            <person name="Ke Z."/>
        </authorList>
    </citation>
    <scope>NUCLEOTIDE SEQUENCE</scope>
    <source>
        <strain evidence="1">LB-8</strain>
    </source>
</reference>
<comment type="caution">
    <text evidence="1">The sequence shown here is derived from an EMBL/GenBank/DDBJ whole genome shotgun (WGS) entry which is preliminary data.</text>
</comment>
<name>A0A9X2XSQ7_9BACT</name>